<name>A0A8S1R540_9CILI</name>
<gene>
    <name evidence="1" type="ORF">PSON_ATCC_30995.1.T1370003</name>
</gene>
<accession>A0A8S1R540</accession>
<dbReference type="Proteomes" id="UP000692954">
    <property type="component" value="Unassembled WGS sequence"/>
</dbReference>
<sequence length="212" mass="25798">MRLISFSFNNATKLFFHCYHNLNQARFFYILFSVTSTKYLLNELNFYQQIIQGKIPPSNKNLKENDIKTVQNSEHQYYDVFNSFQANYEQINKFYTEKLLNQFDKLKSIYSEKYKQLIQIVNEIVKTDKTDEITQNNFNIKFISNAQDEFLNQSKNDKILMMQHQDKFIHYKYICFIHFIPRSLNKMNQKIQKKKQINLQLRNYKIKFSIQE</sequence>
<keyword evidence="2" id="KW-1185">Reference proteome</keyword>
<protein>
    <submittedName>
        <fullName evidence="1">Uncharacterized protein</fullName>
    </submittedName>
</protein>
<organism evidence="1 2">
    <name type="scientific">Paramecium sonneborni</name>
    <dbReference type="NCBI Taxonomy" id="65129"/>
    <lineage>
        <taxon>Eukaryota</taxon>
        <taxon>Sar</taxon>
        <taxon>Alveolata</taxon>
        <taxon>Ciliophora</taxon>
        <taxon>Intramacronucleata</taxon>
        <taxon>Oligohymenophorea</taxon>
        <taxon>Peniculida</taxon>
        <taxon>Parameciidae</taxon>
        <taxon>Paramecium</taxon>
    </lineage>
</organism>
<comment type="caution">
    <text evidence="1">The sequence shown here is derived from an EMBL/GenBank/DDBJ whole genome shotgun (WGS) entry which is preliminary data.</text>
</comment>
<proteinExistence type="predicted"/>
<dbReference type="AlphaFoldDB" id="A0A8S1R540"/>
<dbReference type="EMBL" id="CAJJDN010000137">
    <property type="protein sequence ID" value="CAD8122182.1"/>
    <property type="molecule type" value="Genomic_DNA"/>
</dbReference>
<evidence type="ECO:0000313" key="1">
    <source>
        <dbReference type="EMBL" id="CAD8122182.1"/>
    </source>
</evidence>
<evidence type="ECO:0000313" key="2">
    <source>
        <dbReference type="Proteomes" id="UP000692954"/>
    </source>
</evidence>
<reference evidence="1" key="1">
    <citation type="submission" date="2021-01" db="EMBL/GenBank/DDBJ databases">
        <authorList>
            <consortium name="Genoscope - CEA"/>
            <person name="William W."/>
        </authorList>
    </citation>
    <scope>NUCLEOTIDE SEQUENCE</scope>
</reference>